<dbReference type="Proteomes" id="UP000578697">
    <property type="component" value="Unassembled WGS sequence"/>
</dbReference>
<keyword evidence="3" id="KW-0540">Nuclease</keyword>
<dbReference type="EMBL" id="CP031517">
    <property type="protein sequence ID" value="QOS40533.1"/>
    <property type="molecule type" value="Genomic_DNA"/>
</dbReference>
<accession>A0A840SC38</accession>
<dbReference type="AlphaFoldDB" id="A0A840SC38"/>
<keyword evidence="5" id="KW-1185">Reference proteome</keyword>
<reference evidence="4 6" key="1">
    <citation type="submission" date="2018-08" db="EMBL/GenBank/DDBJ databases">
        <title>The first complete genome of Treponema rectale (CHPAT), a commensal spirochete of the bovine rectum.</title>
        <authorList>
            <person name="Staton G.J."/>
            <person name="Clegg S.R."/>
            <person name="Carter S.D."/>
            <person name="Radford A.D."/>
            <person name="Darby A."/>
            <person name="Hall N."/>
            <person name="Birtles R.J."/>
            <person name="Evans N.J."/>
        </authorList>
    </citation>
    <scope>NUCLEOTIDE SEQUENCE [LARGE SCALE GENOMIC DNA]</scope>
    <source>
        <strain evidence="4 6">CHPA</strain>
    </source>
</reference>
<dbReference type="HAMAP" id="MF_00048">
    <property type="entry name" value="UPF0102"/>
    <property type="match status" value="1"/>
</dbReference>
<proteinExistence type="inferred from homology"/>
<evidence type="ECO:0000313" key="4">
    <source>
        <dbReference type="EMBL" id="QOS40533.1"/>
    </source>
</evidence>
<comment type="similarity">
    <text evidence="1 2">Belongs to the UPF0102 family.</text>
</comment>
<protein>
    <recommendedName>
        <fullName evidence="2">UPF0102 protein DYE49_08695</fullName>
    </recommendedName>
</protein>
<dbReference type="Gene3D" id="3.40.1350.10">
    <property type="match status" value="1"/>
</dbReference>
<dbReference type="InterPro" id="IPR011856">
    <property type="entry name" value="tRNA_endonuc-like_dom_sf"/>
</dbReference>
<dbReference type="GO" id="GO:0004519">
    <property type="term" value="F:endonuclease activity"/>
    <property type="evidence" value="ECO:0007669"/>
    <property type="project" value="UniProtKB-KW"/>
</dbReference>
<evidence type="ECO:0000256" key="2">
    <source>
        <dbReference type="HAMAP-Rule" id="MF_00048"/>
    </source>
</evidence>
<keyword evidence="3" id="KW-0378">Hydrolase</keyword>
<dbReference type="EMBL" id="JACHFR010000001">
    <property type="protein sequence ID" value="MBB5217738.1"/>
    <property type="molecule type" value="Genomic_DNA"/>
</dbReference>
<dbReference type="PANTHER" id="PTHR34039:SF1">
    <property type="entry name" value="UPF0102 PROTEIN YRAN"/>
    <property type="match status" value="1"/>
</dbReference>
<dbReference type="Proteomes" id="UP000593591">
    <property type="component" value="Chromosome"/>
</dbReference>
<sequence length="119" mass="13628">MTSTRQKGTDGENRACAYLIKAGYTILTRNFRTRSGEIDIIAEKGEHLTFFEVKSLPGGTIETLAHELNLIKRQKIIKTAKCYLQKHREYSNRYIHFDVLALDVPVLDPVYHIANAFTE</sequence>
<dbReference type="Pfam" id="PF02021">
    <property type="entry name" value="UPF0102"/>
    <property type="match status" value="1"/>
</dbReference>
<dbReference type="SUPFAM" id="SSF52980">
    <property type="entry name" value="Restriction endonuclease-like"/>
    <property type="match status" value="1"/>
</dbReference>
<dbReference type="InterPro" id="IPR011335">
    <property type="entry name" value="Restrct_endonuc-II-like"/>
</dbReference>
<dbReference type="GO" id="GO:0003676">
    <property type="term" value="F:nucleic acid binding"/>
    <property type="evidence" value="ECO:0007669"/>
    <property type="project" value="InterPro"/>
</dbReference>
<keyword evidence="3" id="KW-0255">Endonuclease</keyword>
<organism evidence="3 5">
    <name type="scientific">Treponema rectale</name>
    <dbReference type="NCBI Taxonomy" id="744512"/>
    <lineage>
        <taxon>Bacteria</taxon>
        <taxon>Pseudomonadati</taxon>
        <taxon>Spirochaetota</taxon>
        <taxon>Spirochaetia</taxon>
        <taxon>Spirochaetales</taxon>
        <taxon>Treponemataceae</taxon>
        <taxon>Treponema</taxon>
    </lineage>
</organism>
<dbReference type="KEGG" id="trc:DYE49_08695"/>
<dbReference type="RefSeq" id="WP_184651186.1">
    <property type="nucleotide sequence ID" value="NZ_JACHFR010000001.1"/>
</dbReference>
<dbReference type="PANTHER" id="PTHR34039">
    <property type="entry name" value="UPF0102 PROTEIN YRAN"/>
    <property type="match status" value="1"/>
</dbReference>
<evidence type="ECO:0000256" key="1">
    <source>
        <dbReference type="ARBA" id="ARBA00006738"/>
    </source>
</evidence>
<dbReference type="InterPro" id="IPR003509">
    <property type="entry name" value="UPF0102_YraN-like"/>
</dbReference>
<evidence type="ECO:0000313" key="3">
    <source>
        <dbReference type="EMBL" id="MBB5217738.1"/>
    </source>
</evidence>
<reference evidence="3 5" key="2">
    <citation type="submission" date="2020-08" db="EMBL/GenBank/DDBJ databases">
        <title>Genomic Encyclopedia of Type Strains, Phase IV (KMG-IV): sequencing the most valuable type-strain genomes for metagenomic binning, comparative biology and taxonomic classification.</title>
        <authorList>
            <person name="Goeker M."/>
        </authorList>
    </citation>
    <scope>NUCLEOTIDE SEQUENCE [LARGE SCALE GENOMIC DNA]</scope>
    <source>
        <strain evidence="3 5">DSM 103679</strain>
    </source>
</reference>
<gene>
    <name evidence="4" type="ORF">DYE49_08695</name>
    <name evidence="3" type="ORF">HNP77_000082</name>
</gene>
<name>A0A840SC38_9SPIR</name>
<evidence type="ECO:0000313" key="6">
    <source>
        <dbReference type="Proteomes" id="UP000593591"/>
    </source>
</evidence>
<evidence type="ECO:0000313" key="5">
    <source>
        <dbReference type="Proteomes" id="UP000578697"/>
    </source>
</evidence>